<dbReference type="GO" id="GO:0005730">
    <property type="term" value="C:nucleolus"/>
    <property type="evidence" value="ECO:0007669"/>
    <property type="project" value="UniProtKB-SubCell"/>
</dbReference>
<dbReference type="SMART" id="SM00487">
    <property type="entry name" value="DEXDc"/>
    <property type="match status" value="1"/>
</dbReference>
<keyword evidence="3" id="KW-0698">rRNA processing</keyword>
<feature type="region of interest" description="Disordered" evidence="11">
    <location>
        <begin position="527"/>
        <end position="598"/>
    </location>
</feature>
<dbReference type="InterPro" id="IPR025313">
    <property type="entry name" value="SPB4-like_CTE"/>
</dbReference>
<evidence type="ECO:0000259" key="14">
    <source>
        <dbReference type="PROSITE" id="PS51195"/>
    </source>
</evidence>
<sequence length="834" mass="92000">MAFVQRHASSSKASGSTPKPAKGKGNPKEKPTKVKSNVAKRQKVDAELAELQARVDNFVPPSEITLFSQLPLSSRTLKGLKSSHFLTPTAIQALAVPPALRGQDVLGSAKTGSGKTLAFLIPLLERLYLLKWGPMDGLGAVVISPTRELAVQTFNQLRDIGKYHNFSAGLVIGGKPLKEERDRLGRMNILIATPGRLLQHLDSTVGFESAGVKCLVLDEADRLLDLGFLPALKAIVGHFSTTTTPSGKSERQTLLFSATQSSDLSALAKLSLHDPLYINCNKPGEEGVVPANLEQFYAVVGLERKLDALWGFVKSHLKMKGVVFVTSGKQVRFIFETFKRLHPGLPLMHLHGKQKQPTRLDIFQRFSSSKSALLICTDVAARGLDFPSVDWVIQLDCPDDVDTYIHRAGRTARYQAEGKALCLLCPSEEEGMVKRWEEKGLDVKKIKIKESRMGDLRQQMQNFAFREPEIKYLGQRAFISYMRSVHIQKDKTIFKLSELPAEEYAASMGLPGAPQIKLLDAAKSKAKARGPAVQEEVAEVQPSREVVGSDESNDEEEEEESEEEASDEDGDESEDSESDDGAVKKPAPVRTKYDRMFERRNQSILTPHYSALVAHDDDLAKDGEDDDDEVFTIARRDHALEDEGANLADTDLVPSVNAAAVAEPLISSEDLSKRKLKMATSKKLNLKNRPAPEKLVFDEEGNATNFYESGIQAEQGAGAEAARREFVERERQQMREADKIDRAVAREAKKEKKRKRKEREREAMAQAAYSDDEADGPIAVLAGADGDYSDAGPGYDSKEEMPVAKKGGKRQRVREQDAGLEDEEALALRLLQGA</sequence>
<dbReference type="EMBL" id="JAODAN010000007">
    <property type="protein sequence ID" value="KAK1922966.1"/>
    <property type="molecule type" value="Genomic_DNA"/>
</dbReference>
<accession>A0AAD9CVR2</accession>
<evidence type="ECO:0000313" key="15">
    <source>
        <dbReference type="EMBL" id="KAK1922966.1"/>
    </source>
</evidence>
<comment type="function">
    <text evidence="10">RNA helicase.</text>
</comment>
<dbReference type="CDD" id="cd18787">
    <property type="entry name" value="SF2_C_DEAD"/>
    <property type="match status" value="1"/>
</dbReference>
<dbReference type="PROSITE" id="PS51192">
    <property type="entry name" value="HELICASE_ATP_BIND_1"/>
    <property type="match status" value="1"/>
</dbReference>
<feature type="domain" description="Helicase C-terminal" evidence="13">
    <location>
        <begin position="292"/>
        <end position="457"/>
    </location>
</feature>
<comment type="catalytic activity">
    <reaction evidence="10">
        <text>ATP + H2O = ADP + phosphate + H(+)</text>
        <dbReference type="Rhea" id="RHEA:13065"/>
        <dbReference type="ChEBI" id="CHEBI:15377"/>
        <dbReference type="ChEBI" id="CHEBI:15378"/>
        <dbReference type="ChEBI" id="CHEBI:30616"/>
        <dbReference type="ChEBI" id="CHEBI:43474"/>
        <dbReference type="ChEBI" id="CHEBI:456216"/>
        <dbReference type="EC" id="3.6.4.13"/>
    </reaction>
</comment>
<keyword evidence="6 10" id="KW-0347">Helicase</keyword>
<evidence type="ECO:0000256" key="11">
    <source>
        <dbReference type="SAM" id="MobiDB-lite"/>
    </source>
</evidence>
<evidence type="ECO:0000256" key="1">
    <source>
        <dbReference type="ARBA" id="ARBA00004604"/>
    </source>
</evidence>
<dbReference type="InterPro" id="IPR014014">
    <property type="entry name" value="RNA_helicase_DEAD_Q_motif"/>
</dbReference>
<dbReference type="GO" id="GO:0016787">
    <property type="term" value="F:hydrolase activity"/>
    <property type="evidence" value="ECO:0007669"/>
    <property type="project" value="UniProtKB-KW"/>
</dbReference>
<dbReference type="InterPro" id="IPR000629">
    <property type="entry name" value="RNA-helicase_DEAD-box_CS"/>
</dbReference>
<dbReference type="Pfam" id="PF00270">
    <property type="entry name" value="DEAD"/>
    <property type="match status" value="1"/>
</dbReference>
<gene>
    <name evidence="15" type="ORF">DB88DRAFT_473614</name>
</gene>
<dbReference type="GO" id="GO:0003723">
    <property type="term" value="F:RNA binding"/>
    <property type="evidence" value="ECO:0007669"/>
    <property type="project" value="UniProtKB-UniRule"/>
</dbReference>
<evidence type="ECO:0000256" key="7">
    <source>
        <dbReference type="ARBA" id="ARBA00022840"/>
    </source>
</evidence>
<feature type="domain" description="Helicase ATP-binding" evidence="12">
    <location>
        <begin position="96"/>
        <end position="278"/>
    </location>
</feature>
<keyword evidence="8 10" id="KW-0694">RNA-binding</keyword>
<dbReference type="GO" id="GO:0005524">
    <property type="term" value="F:ATP binding"/>
    <property type="evidence" value="ECO:0007669"/>
    <property type="project" value="UniProtKB-UniRule"/>
</dbReference>
<dbReference type="SMART" id="SM01178">
    <property type="entry name" value="DUF4217"/>
    <property type="match status" value="1"/>
</dbReference>
<comment type="caution">
    <text evidence="15">The sequence shown here is derived from an EMBL/GenBank/DDBJ whole genome shotgun (WGS) entry which is preliminary data.</text>
</comment>
<evidence type="ECO:0000256" key="9">
    <source>
        <dbReference type="PROSITE-ProRule" id="PRU00552"/>
    </source>
</evidence>
<name>A0AAD9CVR2_PAPLA</name>
<dbReference type="SMART" id="SM00490">
    <property type="entry name" value="HELICc"/>
    <property type="match status" value="1"/>
</dbReference>
<dbReference type="Gene3D" id="3.40.50.300">
    <property type="entry name" value="P-loop containing nucleotide triphosphate hydrolases"/>
    <property type="match status" value="2"/>
</dbReference>
<comment type="domain">
    <text evidence="10">The Q motif is unique to and characteristic of the DEAD box family of RNA helicases and controls ATP binding and hydrolysis.</text>
</comment>
<dbReference type="InterPro" id="IPR027417">
    <property type="entry name" value="P-loop_NTPase"/>
</dbReference>
<dbReference type="AlphaFoldDB" id="A0AAD9CVR2"/>
<reference evidence="15" key="1">
    <citation type="submission" date="2023-02" db="EMBL/GenBank/DDBJ databases">
        <title>Identification and recombinant expression of a fungal hydrolase from Papiliotrema laurentii that hydrolyzes apple cutin and clears colloidal polyester polyurethane.</title>
        <authorList>
            <consortium name="DOE Joint Genome Institute"/>
            <person name="Roman V.A."/>
            <person name="Bojanowski C."/>
            <person name="Crable B.R."/>
            <person name="Wagner D.N."/>
            <person name="Hung C.S."/>
            <person name="Nadeau L.J."/>
            <person name="Schratz L."/>
            <person name="Haridas S."/>
            <person name="Pangilinan J."/>
            <person name="Lipzen A."/>
            <person name="Na H."/>
            <person name="Yan M."/>
            <person name="Ng V."/>
            <person name="Grigoriev I.V."/>
            <person name="Spatafora J.W."/>
            <person name="Barlow D."/>
            <person name="Biffinger J."/>
            <person name="Kelley-Loughnane N."/>
            <person name="Varaljay V.A."/>
            <person name="Crookes-Goodson W.J."/>
        </authorList>
    </citation>
    <scope>NUCLEOTIDE SEQUENCE</scope>
    <source>
        <strain evidence="15">5307AH</strain>
    </source>
</reference>
<dbReference type="GO" id="GO:0003724">
    <property type="term" value="F:RNA helicase activity"/>
    <property type="evidence" value="ECO:0007669"/>
    <property type="project" value="UniProtKB-EC"/>
</dbReference>
<dbReference type="InterPro" id="IPR001650">
    <property type="entry name" value="Helicase_C-like"/>
</dbReference>
<dbReference type="PROSITE" id="PS00039">
    <property type="entry name" value="DEAD_ATP_HELICASE"/>
    <property type="match status" value="1"/>
</dbReference>
<evidence type="ECO:0000313" key="16">
    <source>
        <dbReference type="Proteomes" id="UP001182556"/>
    </source>
</evidence>
<keyword evidence="5 10" id="KW-0378">Hydrolase</keyword>
<dbReference type="CDD" id="cd17941">
    <property type="entry name" value="DEADc_DDX10"/>
    <property type="match status" value="1"/>
</dbReference>
<evidence type="ECO:0000256" key="4">
    <source>
        <dbReference type="ARBA" id="ARBA00022741"/>
    </source>
</evidence>
<keyword evidence="2" id="KW-0690">Ribosome biogenesis</keyword>
<dbReference type="InterPro" id="IPR014001">
    <property type="entry name" value="Helicase_ATP-bd"/>
</dbReference>
<dbReference type="SUPFAM" id="SSF52540">
    <property type="entry name" value="P-loop containing nucleoside triphosphate hydrolases"/>
    <property type="match status" value="1"/>
</dbReference>
<evidence type="ECO:0000256" key="6">
    <source>
        <dbReference type="ARBA" id="ARBA00022806"/>
    </source>
</evidence>
<dbReference type="Pfam" id="PF13959">
    <property type="entry name" value="CTE_SPB4"/>
    <property type="match status" value="1"/>
</dbReference>
<keyword evidence="7 10" id="KW-0067">ATP-binding</keyword>
<feature type="compositionally biased region" description="Acidic residues" evidence="11">
    <location>
        <begin position="551"/>
        <end position="580"/>
    </location>
</feature>
<keyword evidence="4 10" id="KW-0547">Nucleotide-binding</keyword>
<comment type="subcellular location">
    <subcellularLocation>
        <location evidence="1">Nucleus</location>
        <location evidence="1">Nucleolus</location>
    </subcellularLocation>
</comment>
<evidence type="ECO:0000256" key="3">
    <source>
        <dbReference type="ARBA" id="ARBA00022552"/>
    </source>
</evidence>
<dbReference type="PROSITE" id="PS51194">
    <property type="entry name" value="HELICASE_CTER"/>
    <property type="match status" value="1"/>
</dbReference>
<dbReference type="Pfam" id="PF00271">
    <property type="entry name" value="Helicase_C"/>
    <property type="match status" value="1"/>
</dbReference>
<evidence type="ECO:0000259" key="13">
    <source>
        <dbReference type="PROSITE" id="PS51194"/>
    </source>
</evidence>
<dbReference type="Proteomes" id="UP001182556">
    <property type="component" value="Unassembled WGS sequence"/>
</dbReference>
<dbReference type="InterPro" id="IPR011545">
    <property type="entry name" value="DEAD/DEAH_box_helicase_dom"/>
</dbReference>
<feature type="short sequence motif" description="Q motif" evidence="9">
    <location>
        <begin position="65"/>
        <end position="93"/>
    </location>
</feature>
<evidence type="ECO:0000259" key="12">
    <source>
        <dbReference type="PROSITE" id="PS51192"/>
    </source>
</evidence>
<comment type="similarity">
    <text evidence="10">Belongs to the DEAD box helicase family.</text>
</comment>
<feature type="region of interest" description="Disordered" evidence="11">
    <location>
        <begin position="1"/>
        <end position="40"/>
    </location>
</feature>
<evidence type="ECO:0000256" key="2">
    <source>
        <dbReference type="ARBA" id="ARBA00022517"/>
    </source>
</evidence>
<feature type="compositionally biased region" description="Polar residues" evidence="11">
    <location>
        <begin position="7"/>
        <end position="17"/>
    </location>
</feature>
<feature type="region of interest" description="Disordered" evidence="11">
    <location>
        <begin position="744"/>
        <end position="822"/>
    </location>
</feature>
<dbReference type="PROSITE" id="PS51195">
    <property type="entry name" value="Q_MOTIF"/>
    <property type="match status" value="1"/>
</dbReference>
<feature type="domain" description="DEAD-box RNA helicase Q" evidence="14">
    <location>
        <begin position="65"/>
        <end position="93"/>
    </location>
</feature>
<protein>
    <recommendedName>
        <fullName evidence="10">ATP-dependent RNA helicase</fullName>
        <ecNumber evidence="10">3.6.4.13</ecNumber>
    </recommendedName>
</protein>
<proteinExistence type="inferred from homology"/>
<keyword evidence="16" id="KW-1185">Reference proteome</keyword>
<dbReference type="EC" id="3.6.4.13" evidence="10"/>
<dbReference type="PANTHER" id="PTHR24031">
    <property type="entry name" value="RNA HELICASE"/>
    <property type="match status" value="1"/>
</dbReference>
<evidence type="ECO:0000256" key="10">
    <source>
        <dbReference type="RuleBase" id="RU365068"/>
    </source>
</evidence>
<dbReference type="GO" id="GO:0006364">
    <property type="term" value="P:rRNA processing"/>
    <property type="evidence" value="ECO:0007669"/>
    <property type="project" value="UniProtKB-KW"/>
</dbReference>
<evidence type="ECO:0000256" key="5">
    <source>
        <dbReference type="ARBA" id="ARBA00022801"/>
    </source>
</evidence>
<organism evidence="15 16">
    <name type="scientific">Papiliotrema laurentii</name>
    <name type="common">Cryptococcus laurentii</name>
    <dbReference type="NCBI Taxonomy" id="5418"/>
    <lineage>
        <taxon>Eukaryota</taxon>
        <taxon>Fungi</taxon>
        <taxon>Dikarya</taxon>
        <taxon>Basidiomycota</taxon>
        <taxon>Agaricomycotina</taxon>
        <taxon>Tremellomycetes</taxon>
        <taxon>Tremellales</taxon>
        <taxon>Rhynchogastremaceae</taxon>
        <taxon>Papiliotrema</taxon>
    </lineage>
</organism>
<evidence type="ECO:0000256" key="8">
    <source>
        <dbReference type="ARBA" id="ARBA00022884"/>
    </source>
</evidence>